<sequence>MCNQEVFEFQDHNGRKVVASFDGGYLSSEGSGALLFRELELRTGTIHRLAGCLRDGRNPELIEHSVEALLRQRIGALSMGYEDLNDHDSLRYDPAHGLMAGKADIEGKHRSEKNRGKALAGHSTLKRLEQSALGGDGRYKKIIPDTEKIEQLLIEEGVKAIPRKSGRIILDFDATDDPLHGAQEGRFFHGYYGHYCYLPLYCFCGNIPLLALLQDAKTDASAGTVAALEKIVLRGDSGFARDAIMDWCERNGLFYCLGLKRNTRLQAELAPSFEVLQSDLDAGLLQLPVRRFVEFEYRTLNSWSRRRPVVGKAEVLAKGENPRFVVTNFEAEHFDARALYEDFYCARGDMENRIKEQQQDLFADRTSTHAMASNQLRLWFSAFAHLMLSQLQAIALVGTRLEKATIGTLRLRLFKIAARVKVSVRRIRFELAVGCPDQDVFAQVFKNLQAWPS</sequence>
<name>A0ABU1AIZ2_9BACT</name>
<evidence type="ECO:0000313" key="2">
    <source>
        <dbReference type="EMBL" id="MDQ8194746.1"/>
    </source>
</evidence>
<dbReference type="EMBL" id="JARXIC010000014">
    <property type="protein sequence ID" value="MDQ8194746.1"/>
    <property type="molecule type" value="Genomic_DNA"/>
</dbReference>
<evidence type="ECO:0000259" key="1">
    <source>
        <dbReference type="Pfam" id="PF13701"/>
    </source>
</evidence>
<dbReference type="InterPro" id="IPR047960">
    <property type="entry name" value="Transpos_IS1380"/>
</dbReference>
<accession>A0ABU1AIZ2</accession>
<keyword evidence="3" id="KW-1185">Reference proteome</keyword>
<gene>
    <name evidence="2" type="ORF">QEH59_09940</name>
</gene>
<protein>
    <submittedName>
        <fullName evidence="2">IS1380 family transposase</fullName>
    </submittedName>
</protein>
<feature type="domain" description="Transposase DDE" evidence="1">
    <location>
        <begin position="11"/>
        <end position="450"/>
    </location>
</feature>
<reference evidence="2 3" key="1">
    <citation type="submission" date="2023-04" db="EMBL/GenBank/DDBJ databases">
        <title>A novel bacteria isolated from coastal sediment.</title>
        <authorList>
            <person name="Liu X.-J."/>
            <person name="Du Z.-J."/>
        </authorList>
    </citation>
    <scope>NUCLEOTIDE SEQUENCE [LARGE SCALE GENOMIC DNA]</scope>
    <source>
        <strain evidence="2 3">SDUM461004</strain>
    </source>
</reference>
<dbReference type="Proteomes" id="UP001243717">
    <property type="component" value="Unassembled WGS sequence"/>
</dbReference>
<dbReference type="NCBIfam" id="NF033539">
    <property type="entry name" value="transpos_IS1380"/>
    <property type="match status" value="1"/>
</dbReference>
<dbReference type="Pfam" id="PF13701">
    <property type="entry name" value="DDE_Tnp_1_4"/>
    <property type="match status" value="1"/>
</dbReference>
<proteinExistence type="predicted"/>
<dbReference type="InterPro" id="IPR025668">
    <property type="entry name" value="Tnp_DDE_dom"/>
</dbReference>
<evidence type="ECO:0000313" key="3">
    <source>
        <dbReference type="Proteomes" id="UP001243717"/>
    </source>
</evidence>
<comment type="caution">
    <text evidence="2">The sequence shown here is derived from an EMBL/GenBank/DDBJ whole genome shotgun (WGS) entry which is preliminary data.</text>
</comment>
<organism evidence="2 3">
    <name type="scientific">Thalassobacterium sedimentorum</name>
    <dbReference type="NCBI Taxonomy" id="3041258"/>
    <lineage>
        <taxon>Bacteria</taxon>
        <taxon>Pseudomonadati</taxon>
        <taxon>Verrucomicrobiota</taxon>
        <taxon>Opitutia</taxon>
        <taxon>Puniceicoccales</taxon>
        <taxon>Coraliomargaritaceae</taxon>
        <taxon>Thalassobacterium</taxon>
    </lineage>
</organism>